<evidence type="ECO:0000313" key="1">
    <source>
        <dbReference type="EMBL" id="MFC7191162.1"/>
    </source>
</evidence>
<keyword evidence="1" id="KW-0489">Methyltransferase</keyword>
<dbReference type="EMBL" id="JBHTAX010000001">
    <property type="protein sequence ID" value="MFC7191162.1"/>
    <property type="molecule type" value="Genomic_DNA"/>
</dbReference>
<gene>
    <name evidence="1" type="ORF">ACFQL7_15965</name>
</gene>
<comment type="caution">
    <text evidence="1">The sequence shown here is derived from an EMBL/GenBank/DDBJ whole genome shotgun (WGS) entry which is preliminary data.</text>
</comment>
<proteinExistence type="predicted"/>
<dbReference type="GO" id="GO:0008168">
    <property type="term" value="F:methyltransferase activity"/>
    <property type="evidence" value="ECO:0007669"/>
    <property type="project" value="UniProtKB-KW"/>
</dbReference>
<dbReference type="InterPro" id="IPR029063">
    <property type="entry name" value="SAM-dependent_MTases_sf"/>
</dbReference>
<dbReference type="GO" id="GO:0032259">
    <property type="term" value="P:methylation"/>
    <property type="evidence" value="ECO:0007669"/>
    <property type="project" value="UniProtKB-KW"/>
</dbReference>
<dbReference type="AlphaFoldDB" id="A0ABD5YT63"/>
<keyword evidence="2" id="KW-1185">Reference proteome</keyword>
<organism evidence="1 2">
    <name type="scientific">Halocatena marina</name>
    <dbReference type="NCBI Taxonomy" id="2934937"/>
    <lineage>
        <taxon>Archaea</taxon>
        <taxon>Methanobacteriati</taxon>
        <taxon>Methanobacteriota</taxon>
        <taxon>Stenosarchaea group</taxon>
        <taxon>Halobacteria</taxon>
        <taxon>Halobacteriales</taxon>
        <taxon>Natronomonadaceae</taxon>
        <taxon>Halocatena</taxon>
    </lineage>
</organism>
<dbReference type="RefSeq" id="WP_264555768.1">
    <property type="nucleotide sequence ID" value="NZ_CP109979.1"/>
</dbReference>
<accession>A0ABD5YT63</accession>
<dbReference type="Proteomes" id="UP001596417">
    <property type="component" value="Unassembled WGS sequence"/>
</dbReference>
<name>A0ABD5YT63_9EURY</name>
<keyword evidence="1" id="KW-0808">Transferase</keyword>
<evidence type="ECO:0000313" key="2">
    <source>
        <dbReference type="Proteomes" id="UP001596417"/>
    </source>
</evidence>
<dbReference type="Gene3D" id="3.40.50.150">
    <property type="entry name" value="Vaccinia Virus protein VP39"/>
    <property type="match status" value="1"/>
</dbReference>
<dbReference type="SUPFAM" id="SSF53335">
    <property type="entry name" value="S-adenosyl-L-methionine-dependent methyltransferases"/>
    <property type="match status" value="1"/>
</dbReference>
<dbReference type="GeneID" id="76200863"/>
<sequence length="242" mass="27429">MSDPYGRAIRDAYHDQREEPLLDRHGNYGTEHTQLESLYLNEFTPTGTDSEWVASWLDGPLLDMGAGTGRQALYFQDQFETVAIDTSEHLVETMRDRGVTDARRASMFSLRAEFKRERFRSALAIGTQVGLAGSMQGLRQFLGDLAFVTMPEATAVLDSYHPDWLAAVDPPHYRHDPTAGLAYRIQQFEYEGALSEPLLFRLFSPDRLREATVGTGWKVNETRRHPSARDDAVQYRAALEKV</sequence>
<protein>
    <submittedName>
        <fullName evidence="1">Class I SAM-dependent methyltransferase</fullName>
    </submittedName>
</protein>
<reference evidence="1 2" key="1">
    <citation type="journal article" date="2019" name="Int. J. Syst. Evol. Microbiol.">
        <title>The Global Catalogue of Microorganisms (GCM) 10K type strain sequencing project: providing services to taxonomists for standard genome sequencing and annotation.</title>
        <authorList>
            <consortium name="The Broad Institute Genomics Platform"/>
            <consortium name="The Broad Institute Genome Sequencing Center for Infectious Disease"/>
            <person name="Wu L."/>
            <person name="Ma J."/>
        </authorList>
    </citation>
    <scope>NUCLEOTIDE SEQUENCE [LARGE SCALE GENOMIC DNA]</scope>
    <source>
        <strain evidence="1 2">RDMS1</strain>
    </source>
</reference>